<gene>
    <name evidence="1" type="ORF">VNI00_014030</name>
</gene>
<name>A0AAW0BT79_9AGAR</name>
<proteinExistence type="predicted"/>
<protein>
    <submittedName>
        <fullName evidence="1">Uncharacterized protein</fullName>
    </submittedName>
</protein>
<organism evidence="1 2">
    <name type="scientific">Paramarasmius palmivorus</name>
    <dbReference type="NCBI Taxonomy" id="297713"/>
    <lineage>
        <taxon>Eukaryota</taxon>
        <taxon>Fungi</taxon>
        <taxon>Dikarya</taxon>
        <taxon>Basidiomycota</taxon>
        <taxon>Agaricomycotina</taxon>
        <taxon>Agaricomycetes</taxon>
        <taxon>Agaricomycetidae</taxon>
        <taxon>Agaricales</taxon>
        <taxon>Marasmiineae</taxon>
        <taxon>Marasmiaceae</taxon>
        <taxon>Paramarasmius</taxon>
    </lineage>
</organism>
<dbReference type="EMBL" id="JAYKXP010000075">
    <property type="protein sequence ID" value="KAK7030445.1"/>
    <property type="molecule type" value="Genomic_DNA"/>
</dbReference>
<comment type="caution">
    <text evidence="1">The sequence shown here is derived from an EMBL/GenBank/DDBJ whole genome shotgun (WGS) entry which is preliminary data.</text>
</comment>
<keyword evidence="2" id="KW-1185">Reference proteome</keyword>
<dbReference type="Proteomes" id="UP001383192">
    <property type="component" value="Unassembled WGS sequence"/>
</dbReference>
<evidence type="ECO:0000313" key="2">
    <source>
        <dbReference type="Proteomes" id="UP001383192"/>
    </source>
</evidence>
<dbReference type="AlphaFoldDB" id="A0AAW0BT79"/>
<sequence>MDELQPSSRSEKELTAGEMKMIDRLTILTTKQKRWLDLRAKLYALYRDSRVDSTHLRFWRFIHCLSLLWLYRWKPSMWDVWRKRLKGHWKKKIQERIIRYYDWKLGGLAGCRKLQRNWNPTTPPPSPAGKWPETSLSFPAIVADSPVKLFFGRNGRFQPLFDD</sequence>
<reference evidence="1 2" key="1">
    <citation type="submission" date="2024-01" db="EMBL/GenBank/DDBJ databases">
        <title>A draft genome for a cacao thread blight-causing isolate of Paramarasmius palmivorus.</title>
        <authorList>
            <person name="Baruah I.K."/>
            <person name="Bukari Y."/>
            <person name="Amoako-Attah I."/>
            <person name="Meinhardt L.W."/>
            <person name="Bailey B.A."/>
            <person name="Cohen S.P."/>
        </authorList>
    </citation>
    <scope>NUCLEOTIDE SEQUENCE [LARGE SCALE GENOMIC DNA]</scope>
    <source>
        <strain evidence="1 2">GH-12</strain>
    </source>
</reference>
<accession>A0AAW0BT79</accession>
<evidence type="ECO:0000313" key="1">
    <source>
        <dbReference type="EMBL" id="KAK7030445.1"/>
    </source>
</evidence>